<dbReference type="EMBL" id="JBBBZM010000002">
    <property type="protein sequence ID" value="KAL0640632.1"/>
    <property type="molecule type" value="Genomic_DNA"/>
</dbReference>
<dbReference type="SUPFAM" id="SSF52047">
    <property type="entry name" value="RNI-like"/>
    <property type="match status" value="1"/>
</dbReference>
<dbReference type="CDD" id="cd09917">
    <property type="entry name" value="F-box_SF"/>
    <property type="match status" value="1"/>
</dbReference>
<dbReference type="Proteomes" id="UP001447188">
    <property type="component" value="Unassembled WGS sequence"/>
</dbReference>
<protein>
    <recommendedName>
        <fullName evidence="1">F-box domain-containing protein</fullName>
    </recommendedName>
</protein>
<organism evidence="2 3">
    <name type="scientific">Discina gigas</name>
    <dbReference type="NCBI Taxonomy" id="1032678"/>
    <lineage>
        <taxon>Eukaryota</taxon>
        <taxon>Fungi</taxon>
        <taxon>Dikarya</taxon>
        <taxon>Ascomycota</taxon>
        <taxon>Pezizomycotina</taxon>
        <taxon>Pezizomycetes</taxon>
        <taxon>Pezizales</taxon>
        <taxon>Discinaceae</taxon>
        <taxon>Discina</taxon>
    </lineage>
</organism>
<comment type="caution">
    <text evidence="2">The sequence shown here is derived from an EMBL/GenBank/DDBJ whole genome shotgun (WGS) entry which is preliminary data.</text>
</comment>
<sequence length="776" mass="89547">MSFQQHDNHLRNAAHYDKLLKSYALKLSKAREIASETLEGMNLFSCPQLSLASTWPSETERLWVFEIQRMECYESEMAIRRAGIETMKQCLDRYESKEKFNEYALEKVKSYRVATENLRSKKSPASASTARPGPITRLPPELIRMILKDCCAEPTVAKAARVCREWNQIAVPVLYNSVDLGEGVELELWVINGSEYRWYKEGRDRSDARIAPMSLSIRLLHTLSTTPYVRYVRKLAYRGLAPHSKSALERWPDSSTREYYGETGTVNNLMLTKLRKKTINQMIGDAKKVARLLVHMDNLELSGKTDFRIFDAFLGVLKWRPLRQLRLYSINIRACHFDRRLAKYSITALHLQNVIYYFNKDKRRRLGSAEANRLAKIRGTEKIFSLLRKCPDLKNLCITGCEFDMGRLLQCKAFSPQEESEICFPNLSHLQLYSAFDTPTWDYDFRTQFHWFLYRHPQIQSLFCNAGLLARLIHGKSSLLISPDLAIIPQNLKKIEIDHLFIGTETDYTAQVQQGLLNMKESLPYVFSKMPLLEEFQFTNFPWSRKFLRRCLQALRNSPRLKILRFMELYWDVNLPIIQDVASLSPLLENVTLECDGMMRLDDEERNDGYQPFDATKLAQTLSPLRNIRTLSINYAIEPTTPAIIAALSPLPINPRRYLVRVLEHLRDKDLEAFNNVRSEYLAVVSDVVRAFATRFPKLDYLNLAVWESAQCLDGNEIALLRVGTEGEGRKCIGWKQVLPMRGMGKLDVRLDMGYMDVAGGNGSRDKDVHVDEAVN</sequence>
<dbReference type="Gene3D" id="3.80.10.10">
    <property type="entry name" value="Ribonuclease Inhibitor"/>
    <property type="match status" value="1"/>
</dbReference>
<name>A0ABR3GY49_9PEZI</name>
<dbReference type="InterPro" id="IPR001810">
    <property type="entry name" value="F-box_dom"/>
</dbReference>
<evidence type="ECO:0000313" key="3">
    <source>
        <dbReference type="Proteomes" id="UP001447188"/>
    </source>
</evidence>
<dbReference type="InterPro" id="IPR036047">
    <property type="entry name" value="F-box-like_dom_sf"/>
</dbReference>
<dbReference type="Pfam" id="PF12937">
    <property type="entry name" value="F-box-like"/>
    <property type="match status" value="1"/>
</dbReference>
<evidence type="ECO:0000259" key="1">
    <source>
        <dbReference type="Pfam" id="PF12937"/>
    </source>
</evidence>
<proteinExistence type="predicted"/>
<keyword evidence="3" id="KW-1185">Reference proteome</keyword>
<evidence type="ECO:0000313" key="2">
    <source>
        <dbReference type="EMBL" id="KAL0640632.1"/>
    </source>
</evidence>
<dbReference type="InterPro" id="IPR032675">
    <property type="entry name" value="LRR_dom_sf"/>
</dbReference>
<gene>
    <name evidence="2" type="ORF">Q9L58_000301</name>
</gene>
<reference evidence="2 3" key="1">
    <citation type="submission" date="2024-02" db="EMBL/GenBank/DDBJ databases">
        <title>Discinaceae phylogenomics.</title>
        <authorList>
            <person name="Dirks A.C."/>
            <person name="James T.Y."/>
        </authorList>
    </citation>
    <scope>NUCLEOTIDE SEQUENCE [LARGE SCALE GENOMIC DNA]</scope>
    <source>
        <strain evidence="2 3">ACD0624</strain>
    </source>
</reference>
<accession>A0ABR3GY49</accession>
<feature type="domain" description="F-box" evidence="1">
    <location>
        <begin position="136"/>
        <end position="179"/>
    </location>
</feature>
<dbReference type="SUPFAM" id="SSF81383">
    <property type="entry name" value="F-box domain"/>
    <property type="match status" value="1"/>
</dbReference>